<dbReference type="PANTHER" id="PTHR11717:SF7">
    <property type="entry name" value="LOW MOLECULAR WEIGHT PHOSPHOTYROSINE PROTEIN PHOSPHATASE"/>
    <property type="match status" value="1"/>
</dbReference>
<evidence type="ECO:0000256" key="1">
    <source>
        <dbReference type="ARBA" id="ARBA00004496"/>
    </source>
</evidence>
<evidence type="ECO:0000256" key="7">
    <source>
        <dbReference type="PIRSR" id="PIRSR617867-1"/>
    </source>
</evidence>
<dbReference type="EMBL" id="MU167465">
    <property type="protein sequence ID" value="KAG0140204.1"/>
    <property type="molecule type" value="Genomic_DNA"/>
</dbReference>
<keyword evidence="10" id="KW-1185">Reference proteome</keyword>
<dbReference type="InterPro" id="IPR023485">
    <property type="entry name" value="Ptyr_pPase"/>
</dbReference>
<dbReference type="GO" id="GO:0005737">
    <property type="term" value="C:cytoplasm"/>
    <property type="evidence" value="ECO:0007669"/>
    <property type="project" value="UniProtKB-SubCell"/>
</dbReference>
<feature type="active site" evidence="7">
    <location>
        <position position="22"/>
    </location>
</feature>
<dbReference type="PANTHER" id="PTHR11717">
    <property type="entry name" value="LOW MOLECULAR WEIGHT PROTEIN TYROSINE PHOSPHATASE"/>
    <property type="match status" value="1"/>
</dbReference>
<name>A0A9P6N676_9BASI</name>
<evidence type="ECO:0000256" key="3">
    <source>
        <dbReference type="ARBA" id="ARBA00022490"/>
    </source>
</evidence>
<dbReference type="SMART" id="SM00226">
    <property type="entry name" value="LMWPc"/>
    <property type="match status" value="1"/>
</dbReference>
<dbReference type="InterPro" id="IPR050438">
    <property type="entry name" value="LMW_PTPase"/>
</dbReference>
<evidence type="ECO:0000259" key="8">
    <source>
        <dbReference type="SMART" id="SM00226"/>
    </source>
</evidence>
<dbReference type="GO" id="GO:0004725">
    <property type="term" value="F:protein tyrosine phosphatase activity"/>
    <property type="evidence" value="ECO:0007669"/>
    <property type="project" value="UniProtKB-EC"/>
</dbReference>
<dbReference type="InterPro" id="IPR017867">
    <property type="entry name" value="Tyr_phospatase_low_mol_wt"/>
</dbReference>
<comment type="caution">
    <text evidence="9">The sequence shown here is derived from an EMBL/GenBank/DDBJ whole genome shotgun (WGS) entry which is preliminary data.</text>
</comment>
<keyword evidence="4" id="KW-0378">Hydrolase</keyword>
<dbReference type="FunFam" id="3.40.50.2300:FF:000105">
    <property type="entry name" value="Low molecular weight phosphotyrosine protein"/>
    <property type="match status" value="1"/>
</dbReference>
<protein>
    <recommendedName>
        <fullName evidence="8">Phosphotyrosine protein phosphatase I domain-containing protein</fullName>
    </recommendedName>
</protein>
<evidence type="ECO:0000313" key="9">
    <source>
        <dbReference type="EMBL" id="KAG0140204.1"/>
    </source>
</evidence>
<keyword evidence="5" id="KW-0904">Protein phosphatase</keyword>
<organism evidence="9 10">
    <name type="scientific">Cronartium quercuum f. sp. fusiforme G11</name>
    <dbReference type="NCBI Taxonomy" id="708437"/>
    <lineage>
        <taxon>Eukaryota</taxon>
        <taxon>Fungi</taxon>
        <taxon>Dikarya</taxon>
        <taxon>Basidiomycota</taxon>
        <taxon>Pucciniomycotina</taxon>
        <taxon>Pucciniomycetes</taxon>
        <taxon>Pucciniales</taxon>
        <taxon>Coleosporiaceae</taxon>
        <taxon>Cronartium</taxon>
    </lineage>
</organism>
<evidence type="ECO:0000256" key="6">
    <source>
        <dbReference type="ARBA" id="ARBA00051722"/>
    </source>
</evidence>
<dbReference type="InterPro" id="IPR036196">
    <property type="entry name" value="Ptyr_pPase_sf"/>
</dbReference>
<dbReference type="Pfam" id="PF01451">
    <property type="entry name" value="LMWPc"/>
    <property type="match status" value="1"/>
</dbReference>
<dbReference type="AlphaFoldDB" id="A0A9P6N676"/>
<evidence type="ECO:0000256" key="5">
    <source>
        <dbReference type="ARBA" id="ARBA00022912"/>
    </source>
</evidence>
<reference evidence="9" key="1">
    <citation type="submission" date="2013-11" db="EMBL/GenBank/DDBJ databases">
        <title>Genome sequence of the fusiform rust pathogen reveals effectors for host alternation and coevolution with pine.</title>
        <authorList>
            <consortium name="DOE Joint Genome Institute"/>
            <person name="Smith K."/>
            <person name="Pendleton A."/>
            <person name="Kubisiak T."/>
            <person name="Anderson C."/>
            <person name="Salamov A."/>
            <person name="Aerts A."/>
            <person name="Riley R."/>
            <person name="Clum A."/>
            <person name="Lindquist E."/>
            <person name="Ence D."/>
            <person name="Campbell M."/>
            <person name="Kronenberg Z."/>
            <person name="Feau N."/>
            <person name="Dhillon B."/>
            <person name="Hamelin R."/>
            <person name="Burleigh J."/>
            <person name="Smith J."/>
            <person name="Yandell M."/>
            <person name="Nelson C."/>
            <person name="Grigoriev I."/>
            <person name="Davis J."/>
        </authorList>
    </citation>
    <scope>NUCLEOTIDE SEQUENCE</scope>
    <source>
        <strain evidence="9">G11</strain>
    </source>
</reference>
<evidence type="ECO:0000256" key="4">
    <source>
        <dbReference type="ARBA" id="ARBA00022801"/>
    </source>
</evidence>
<keyword evidence="3" id="KW-0963">Cytoplasm</keyword>
<feature type="active site" description="Nucleophile" evidence="7">
    <location>
        <position position="16"/>
    </location>
</feature>
<accession>A0A9P6N676</accession>
<comment type="catalytic activity">
    <reaction evidence="6">
        <text>O-phospho-L-tyrosyl-[protein] + H2O = L-tyrosyl-[protein] + phosphate</text>
        <dbReference type="Rhea" id="RHEA:10684"/>
        <dbReference type="Rhea" id="RHEA-COMP:10136"/>
        <dbReference type="Rhea" id="RHEA-COMP:20101"/>
        <dbReference type="ChEBI" id="CHEBI:15377"/>
        <dbReference type="ChEBI" id="CHEBI:43474"/>
        <dbReference type="ChEBI" id="CHEBI:46858"/>
        <dbReference type="ChEBI" id="CHEBI:61978"/>
        <dbReference type="EC" id="3.1.3.48"/>
    </reaction>
</comment>
<feature type="domain" description="Phosphotyrosine protein phosphatase I" evidence="8">
    <location>
        <begin position="10"/>
        <end position="156"/>
    </location>
</feature>
<dbReference type="SUPFAM" id="SSF52788">
    <property type="entry name" value="Phosphotyrosine protein phosphatases I"/>
    <property type="match status" value="1"/>
</dbReference>
<comment type="similarity">
    <text evidence="2">Belongs to the low molecular weight phosphotyrosine protein phosphatase family.</text>
</comment>
<gene>
    <name evidence="9" type="ORF">CROQUDRAFT_69553</name>
</gene>
<proteinExistence type="inferred from homology"/>
<dbReference type="PRINTS" id="PR00719">
    <property type="entry name" value="LMWPTPASE"/>
</dbReference>
<dbReference type="CDD" id="cd16343">
    <property type="entry name" value="LMWPTP"/>
    <property type="match status" value="1"/>
</dbReference>
<dbReference type="Proteomes" id="UP000886653">
    <property type="component" value="Unassembled WGS sequence"/>
</dbReference>
<dbReference type="Gene3D" id="3.40.50.2300">
    <property type="match status" value="1"/>
</dbReference>
<dbReference type="OrthoDB" id="3388at2759"/>
<sequence>MAAPSSDKTYNVLFVCLGNICRSPMAEAVFADIVKKNGLSANFPRIESAGTAGYHVGERPDERTVAVCQKHNVPVSSRAQQLKTEDFYDYDLILGMDSANLRNIRSVMPSNSKATVKLFGEYGDGKIVDDPYYGSNDGFAVVYEQCRRYSLGILKSLGFTIPGHE</sequence>
<feature type="active site" description="Proton donor" evidence="7">
    <location>
        <position position="130"/>
    </location>
</feature>
<evidence type="ECO:0000313" key="10">
    <source>
        <dbReference type="Proteomes" id="UP000886653"/>
    </source>
</evidence>
<evidence type="ECO:0000256" key="2">
    <source>
        <dbReference type="ARBA" id="ARBA00011063"/>
    </source>
</evidence>
<comment type="subcellular location">
    <subcellularLocation>
        <location evidence="1">Cytoplasm</location>
    </subcellularLocation>
</comment>